<feature type="transmembrane region" description="Helical" evidence="6">
    <location>
        <begin position="67"/>
        <end position="86"/>
    </location>
</feature>
<dbReference type="FunCoup" id="A0A067QPA3">
    <property type="interactions" value="227"/>
</dbReference>
<keyword evidence="9" id="KW-1185">Reference proteome</keyword>
<evidence type="ECO:0000256" key="3">
    <source>
        <dbReference type="ARBA" id="ARBA00022989"/>
    </source>
</evidence>
<reference evidence="8 9" key="1">
    <citation type="journal article" date="2014" name="Nat. Commun.">
        <title>Molecular traces of alternative social organization in a termite genome.</title>
        <authorList>
            <person name="Terrapon N."/>
            <person name="Li C."/>
            <person name="Robertson H.M."/>
            <person name="Ji L."/>
            <person name="Meng X."/>
            <person name="Booth W."/>
            <person name="Chen Z."/>
            <person name="Childers C.P."/>
            <person name="Glastad K.M."/>
            <person name="Gokhale K."/>
            <person name="Gowin J."/>
            <person name="Gronenberg W."/>
            <person name="Hermansen R.A."/>
            <person name="Hu H."/>
            <person name="Hunt B.G."/>
            <person name="Huylmans A.K."/>
            <person name="Khalil S.M."/>
            <person name="Mitchell R.D."/>
            <person name="Munoz-Torres M.C."/>
            <person name="Mustard J.A."/>
            <person name="Pan H."/>
            <person name="Reese J.T."/>
            <person name="Scharf M.E."/>
            <person name="Sun F."/>
            <person name="Vogel H."/>
            <person name="Xiao J."/>
            <person name="Yang W."/>
            <person name="Yang Z."/>
            <person name="Yang Z."/>
            <person name="Zhou J."/>
            <person name="Zhu J."/>
            <person name="Brent C.S."/>
            <person name="Elsik C.G."/>
            <person name="Goodisman M.A."/>
            <person name="Liberles D.A."/>
            <person name="Roe R.M."/>
            <person name="Vargo E.L."/>
            <person name="Vilcinskas A."/>
            <person name="Wang J."/>
            <person name="Bornberg-Bauer E."/>
            <person name="Korb J."/>
            <person name="Zhang G."/>
            <person name="Liebig J."/>
        </authorList>
    </citation>
    <scope>NUCLEOTIDE SEQUENCE [LARGE SCALE GENOMIC DNA]</scope>
    <source>
        <tissue evidence="8">Whole organism</tissue>
    </source>
</reference>
<feature type="transmembrane region" description="Helical" evidence="6">
    <location>
        <begin position="106"/>
        <end position="124"/>
    </location>
</feature>
<protein>
    <submittedName>
        <fullName evidence="8">HIG1 domain family member 1A</fullName>
    </submittedName>
</protein>
<name>A0A067QPA3_ZOONE</name>
<dbReference type="PANTHER" id="PTHR12297">
    <property type="entry name" value="HYPOXIA-INDUCBILE GENE 1 HIG1 -RELATED"/>
    <property type="match status" value="1"/>
</dbReference>
<dbReference type="InParanoid" id="A0A067QPA3"/>
<keyword evidence="3 6" id="KW-1133">Transmembrane helix</keyword>
<evidence type="ECO:0000259" key="7">
    <source>
        <dbReference type="PROSITE" id="PS51503"/>
    </source>
</evidence>
<evidence type="ECO:0000256" key="6">
    <source>
        <dbReference type="SAM" id="Phobius"/>
    </source>
</evidence>
<evidence type="ECO:0000256" key="1">
    <source>
        <dbReference type="ARBA" id="ARBA00004325"/>
    </source>
</evidence>
<comment type="subcellular location">
    <subcellularLocation>
        <location evidence="1">Mitochondrion membrane</location>
    </subcellularLocation>
</comment>
<evidence type="ECO:0000256" key="5">
    <source>
        <dbReference type="ARBA" id="ARBA00023136"/>
    </source>
</evidence>
<organism evidence="8 9">
    <name type="scientific">Zootermopsis nevadensis</name>
    <name type="common">Dampwood termite</name>
    <dbReference type="NCBI Taxonomy" id="136037"/>
    <lineage>
        <taxon>Eukaryota</taxon>
        <taxon>Metazoa</taxon>
        <taxon>Ecdysozoa</taxon>
        <taxon>Arthropoda</taxon>
        <taxon>Hexapoda</taxon>
        <taxon>Insecta</taxon>
        <taxon>Pterygota</taxon>
        <taxon>Neoptera</taxon>
        <taxon>Polyneoptera</taxon>
        <taxon>Dictyoptera</taxon>
        <taxon>Blattodea</taxon>
        <taxon>Blattoidea</taxon>
        <taxon>Termitoidae</taxon>
        <taxon>Termopsidae</taxon>
        <taxon>Zootermopsis</taxon>
    </lineage>
</organism>
<dbReference type="Pfam" id="PF04588">
    <property type="entry name" value="HIG_1_N"/>
    <property type="match status" value="1"/>
</dbReference>
<dbReference type="PANTHER" id="PTHR12297:SF3">
    <property type="entry name" value="HIG1 DOMAIN FAMILY MEMBER 1A"/>
    <property type="match status" value="1"/>
</dbReference>
<dbReference type="InterPro" id="IPR050355">
    <property type="entry name" value="RCF1"/>
</dbReference>
<dbReference type="Gene3D" id="6.10.140.1320">
    <property type="match status" value="1"/>
</dbReference>
<keyword evidence="5 6" id="KW-0472">Membrane</keyword>
<dbReference type="AlphaFoldDB" id="A0A067QPA3"/>
<keyword evidence="4" id="KW-0496">Mitochondrion</keyword>
<dbReference type="GO" id="GO:0031966">
    <property type="term" value="C:mitochondrial membrane"/>
    <property type="evidence" value="ECO:0007669"/>
    <property type="project" value="UniProtKB-SubCell"/>
</dbReference>
<dbReference type="STRING" id="136037.A0A067QPA3"/>
<accession>A0A067QPA3</accession>
<evidence type="ECO:0000313" key="9">
    <source>
        <dbReference type="Proteomes" id="UP000027135"/>
    </source>
</evidence>
<dbReference type="EMBL" id="KK853110">
    <property type="protein sequence ID" value="KDR11232.1"/>
    <property type="molecule type" value="Genomic_DNA"/>
</dbReference>
<dbReference type="PROSITE" id="PS51503">
    <property type="entry name" value="HIG1"/>
    <property type="match status" value="1"/>
</dbReference>
<dbReference type="Proteomes" id="UP000027135">
    <property type="component" value="Unassembled WGS sequence"/>
</dbReference>
<dbReference type="eggNOG" id="KOG4431">
    <property type="taxonomic scope" value="Eukaryota"/>
</dbReference>
<feature type="domain" description="HIG1" evidence="7">
    <location>
        <begin position="41"/>
        <end position="133"/>
    </location>
</feature>
<evidence type="ECO:0000256" key="2">
    <source>
        <dbReference type="ARBA" id="ARBA00022692"/>
    </source>
</evidence>
<gene>
    <name evidence="8" type="ORF">L798_14402</name>
</gene>
<dbReference type="GO" id="GO:0097250">
    <property type="term" value="P:mitochondrial respirasome assembly"/>
    <property type="evidence" value="ECO:0007669"/>
    <property type="project" value="TreeGrafter"/>
</dbReference>
<dbReference type="OMA" id="EDRTEMA"/>
<evidence type="ECO:0000313" key="8">
    <source>
        <dbReference type="EMBL" id="KDR11232.1"/>
    </source>
</evidence>
<dbReference type="InterPro" id="IPR007667">
    <property type="entry name" value="Hypoxia_induced_domain"/>
</dbReference>
<keyword evidence="2 6" id="KW-0812">Transmembrane</keyword>
<sequence>MYLGEIGYEAVNCIERALCRIHLQAVVNMLRNLQFEDLSKMVTESAALQTFSDETQSSRLARKAKEAPFMPIGLAGLTLACLYGAYKFKHRGTMSTSVFLMQLRVAAQGTVVACLSAGIGYSLFRDYVLKSDEVKKD</sequence>
<proteinExistence type="predicted"/>
<evidence type="ECO:0000256" key="4">
    <source>
        <dbReference type="ARBA" id="ARBA00023128"/>
    </source>
</evidence>